<keyword evidence="6 8" id="KW-1133">Transmembrane helix</keyword>
<comment type="similarity">
    <text evidence="2 8">Belongs to the Casparian strip membrane proteins (CASP) family.</text>
</comment>
<sequence>MKNMVGSPGTWSGLVLRVLQFVCAAASLSVEAMSSAYAFKRYIAFVYLTSSMAWQLVYSLICCCLDIYALRTELDLHNPVFVWPMVITDWVSHLLDQFYCL</sequence>
<evidence type="ECO:0000256" key="5">
    <source>
        <dbReference type="ARBA" id="ARBA00022692"/>
    </source>
</evidence>
<gene>
    <name evidence="10" type="primary">gb05232</name>
    <name evidence="10" type="ORF">PR202_gb05232</name>
</gene>
<evidence type="ECO:0000256" key="6">
    <source>
        <dbReference type="ARBA" id="ARBA00022989"/>
    </source>
</evidence>
<dbReference type="EMBL" id="BQKI01000073">
    <property type="protein sequence ID" value="GJN18107.1"/>
    <property type="molecule type" value="Genomic_DNA"/>
</dbReference>
<organism evidence="10 11">
    <name type="scientific">Eleusine coracana subsp. coracana</name>
    <dbReference type="NCBI Taxonomy" id="191504"/>
    <lineage>
        <taxon>Eukaryota</taxon>
        <taxon>Viridiplantae</taxon>
        <taxon>Streptophyta</taxon>
        <taxon>Embryophyta</taxon>
        <taxon>Tracheophyta</taxon>
        <taxon>Spermatophyta</taxon>
        <taxon>Magnoliopsida</taxon>
        <taxon>Liliopsida</taxon>
        <taxon>Poales</taxon>
        <taxon>Poaceae</taxon>
        <taxon>PACMAD clade</taxon>
        <taxon>Chloridoideae</taxon>
        <taxon>Cynodonteae</taxon>
        <taxon>Eleusininae</taxon>
        <taxon>Eleusine</taxon>
    </lineage>
</organism>
<dbReference type="InterPro" id="IPR045009">
    <property type="entry name" value="CASPL-5"/>
</dbReference>
<evidence type="ECO:0000256" key="2">
    <source>
        <dbReference type="ARBA" id="ARBA00007651"/>
    </source>
</evidence>
<comment type="caution">
    <text evidence="10">The sequence shown here is derived from an EMBL/GenBank/DDBJ whole genome shotgun (WGS) entry which is preliminary data.</text>
</comment>
<evidence type="ECO:0000313" key="11">
    <source>
        <dbReference type="Proteomes" id="UP001054889"/>
    </source>
</evidence>
<keyword evidence="11" id="KW-1185">Reference proteome</keyword>
<evidence type="ECO:0000256" key="8">
    <source>
        <dbReference type="RuleBase" id="RU361233"/>
    </source>
</evidence>
<dbReference type="PANTHER" id="PTHR32021">
    <property type="entry name" value="CASP-LIKE PROTEIN 5B3"/>
    <property type="match status" value="1"/>
</dbReference>
<proteinExistence type="inferred from homology"/>
<comment type="subcellular location">
    <subcellularLocation>
        <location evidence="1 8">Cell membrane</location>
        <topology evidence="1 8">Multi-pass membrane protein</topology>
    </subcellularLocation>
</comment>
<dbReference type="PANTHER" id="PTHR32021:SF51">
    <property type="entry name" value="CASP-LIKE PROTEIN 5B3"/>
    <property type="match status" value="1"/>
</dbReference>
<protein>
    <recommendedName>
        <fullName evidence="8">CASP-like protein</fullName>
    </recommendedName>
</protein>
<comment type="caution">
    <text evidence="8">Lacks conserved residue(s) required for the propagation of feature annotation.</text>
</comment>
<accession>A0AAV5E5N9</accession>
<reference evidence="10" key="1">
    <citation type="journal article" date="2018" name="DNA Res.">
        <title>Multiple hybrid de novo genome assembly of finger millet, an orphan allotetraploid crop.</title>
        <authorList>
            <person name="Hatakeyama M."/>
            <person name="Aluri S."/>
            <person name="Balachadran M.T."/>
            <person name="Sivarajan S.R."/>
            <person name="Patrignani A."/>
            <person name="Gruter S."/>
            <person name="Poveda L."/>
            <person name="Shimizu-Inatsugi R."/>
            <person name="Baeten J."/>
            <person name="Francoijs K.J."/>
            <person name="Nataraja K.N."/>
            <person name="Reddy Y.A.N."/>
            <person name="Phadnis S."/>
            <person name="Ravikumar R.L."/>
            <person name="Schlapbach R."/>
            <person name="Sreeman S.M."/>
            <person name="Shimizu K.K."/>
        </authorList>
    </citation>
    <scope>NUCLEOTIDE SEQUENCE</scope>
</reference>
<dbReference type="Pfam" id="PF04535">
    <property type="entry name" value="CASP_dom"/>
    <property type="match status" value="1"/>
</dbReference>
<reference evidence="10" key="2">
    <citation type="submission" date="2021-12" db="EMBL/GenBank/DDBJ databases">
        <title>Resequencing data analysis of finger millet.</title>
        <authorList>
            <person name="Hatakeyama M."/>
            <person name="Aluri S."/>
            <person name="Balachadran M.T."/>
            <person name="Sivarajan S.R."/>
            <person name="Poveda L."/>
            <person name="Shimizu-Inatsugi R."/>
            <person name="Schlapbach R."/>
            <person name="Sreeman S.M."/>
            <person name="Shimizu K.K."/>
        </authorList>
    </citation>
    <scope>NUCLEOTIDE SEQUENCE</scope>
</reference>
<evidence type="ECO:0000256" key="1">
    <source>
        <dbReference type="ARBA" id="ARBA00004651"/>
    </source>
</evidence>
<evidence type="ECO:0000256" key="3">
    <source>
        <dbReference type="ARBA" id="ARBA00011489"/>
    </source>
</evidence>
<feature type="transmembrane region" description="Helical" evidence="8">
    <location>
        <begin position="42"/>
        <end position="68"/>
    </location>
</feature>
<evidence type="ECO:0000259" key="9">
    <source>
        <dbReference type="Pfam" id="PF04535"/>
    </source>
</evidence>
<name>A0AAV5E5N9_ELECO</name>
<evidence type="ECO:0000256" key="7">
    <source>
        <dbReference type="ARBA" id="ARBA00023136"/>
    </source>
</evidence>
<evidence type="ECO:0000313" key="10">
    <source>
        <dbReference type="EMBL" id="GJN18107.1"/>
    </source>
</evidence>
<keyword evidence="7 8" id="KW-0472">Membrane</keyword>
<keyword evidence="5 8" id="KW-0812">Transmembrane</keyword>
<evidence type="ECO:0000256" key="4">
    <source>
        <dbReference type="ARBA" id="ARBA00022475"/>
    </source>
</evidence>
<dbReference type="Proteomes" id="UP001054889">
    <property type="component" value="Unassembled WGS sequence"/>
</dbReference>
<keyword evidence="4 8" id="KW-1003">Cell membrane</keyword>
<feature type="domain" description="Casparian strip membrane protein" evidence="9">
    <location>
        <begin position="7"/>
        <end position="92"/>
    </location>
</feature>
<dbReference type="GO" id="GO:0005886">
    <property type="term" value="C:plasma membrane"/>
    <property type="evidence" value="ECO:0007669"/>
    <property type="project" value="UniProtKB-SubCell"/>
</dbReference>
<dbReference type="InterPro" id="IPR006702">
    <property type="entry name" value="CASP_dom"/>
</dbReference>
<dbReference type="AlphaFoldDB" id="A0AAV5E5N9"/>
<comment type="subunit">
    <text evidence="3 8">Homodimer and heterodimers.</text>
</comment>